<evidence type="ECO:0000259" key="2">
    <source>
        <dbReference type="Pfam" id="PF01833"/>
    </source>
</evidence>
<dbReference type="Gene3D" id="3.90.1720.10">
    <property type="entry name" value="endopeptidase domain like (from Nostoc punctiforme)"/>
    <property type="match status" value="1"/>
</dbReference>
<dbReference type="SUPFAM" id="SSF81296">
    <property type="entry name" value="E set domains"/>
    <property type="match status" value="1"/>
</dbReference>
<dbReference type="Gene3D" id="2.60.40.10">
    <property type="entry name" value="Immunoglobulins"/>
    <property type="match status" value="1"/>
</dbReference>
<accession>A0A3L7IVZ6</accession>
<evidence type="ECO:0000256" key="1">
    <source>
        <dbReference type="SAM" id="SignalP"/>
    </source>
</evidence>
<feature type="domain" description="Putative amidase" evidence="3">
    <location>
        <begin position="151"/>
        <end position="289"/>
    </location>
</feature>
<proteinExistence type="predicted"/>
<keyword evidence="5" id="KW-1185">Reference proteome</keyword>
<dbReference type="InterPro" id="IPR013783">
    <property type="entry name" value="Ig-like_fold"/>
</dbReference>
<dbReference type="CDD" id="cd00603">
    <property type="entry name" value="IPT_PCSR"/>
    <property type="match status" value="1"/>
</dbReference>
<evidence type="ECO:0000313" key="4">
    <source>
        <dbReference type="EMBL" id="RLQ81192.1"/>
    </source>
</evidence>
<dbReference type="Pfam" id="PF01833">
    <property type="entry name" value="TIG"/>
    <property type="match status" value="1"/>
</dbReference>
<dbReference type="Pfam" id="PF12671">
    <property type="entry name" value="Amidase_6"/>
    <property type="match status" value="1"/>
</dbReference>
<comment type="caution">
    <text evidence="4">The sequence shown here is derived from an EMBL/GenBank/DDBJ whole genome shotgun (WGS) entry which is preliminary data.</text>
</comment>
<keyword evidence="1" id="KW-0732">Signal</keyword>
<dbReference type="InterPro" id="IPR038765">
    <property type="entry name" value="Papain-like_cys_pep_sf"/>
</dbReference>
<name>A0A3L7IVZ6_9MICO</name>
<dbReference type="OrthoDB" id="4981342at2"/>
<dbReference type="RefSeq" id="WP_121660665.1">
    <property type="nucleotide sequence ID" value="NZ_BMEK01000004.1"/>
</dbReference>
<dbReference type="Proteomes" id="UP000282460">
    <property type="component" value="Unassembled WGS sequence"/>
</dbReference>
<dbReference type="GO" id="GO:0005975">
    <property type="term" value="P:carbohydrate metabolic process"/>
    <property type="evidence" value="ECO:0007669"/>
    <property type="project" value="UniProtKB-ARBA"/>
</dbReference>
<evidence type="ECO:0000259" key="3">
    <source>
        <dbReference type="Pfam" id="PF12671"/>
    </source>
</evidence>
<evidence type="ECO:0000313" key="5">
    <source>
        <dbReference type="Proteomes" id="UP000282460"/>
    </source>
</evidence>
<dbReference type="InterPro" id="IPR002909">
    <property type="entry name" value="IPT_dom"/>
</dbReference>
<dbReference type="PROSITE" id="PS51257">
    <property type="entry name" value="PROKAR_LIPOPROTEIN"/>
    <property type="match status" value="1"/>
</dbReference>
<feature type="signal peptide" evidence="1">
    <location>
        <begin position="1"/>
        <end position="36"/>
    </location>
</feature>
<protein>
    <recommendedName>
        <fullName evidence="6">IPT/TIG domain-containing protein</fullName>
    </recommendedName>
</protein>
<dbReference type="InterPro" id="IPR014756">
    <property type="entry name" value="Ig_E-set"/>
</dbReference>
<feature type="chain" id="PRO_5018082217" description="IPT/TIG domain-containing protein" evidence="1">
    <location>
        <begin position="37"/>
        <end position="306"/>
    </location>
</feature>
<reference evidence="4 5" key="1">
    <citation type="submission" date="2018-10" db="EMBL/GenBank/DDBJ databases">
        <authorList>
            <person name="Li J."/>
        </authorList>
    </citation>
    <scope>NUCLEOTIDE SEQUENCE [LARGE SCALE GENOMIC DNA]</scope>
    <source>
        <strain evidence="4 5">ZD1-4</strain>
    </source>
</reference>
<dbReference type="AlphaFoldDB" id="A0A3L7IVZ6"/>
<sequence>MPSSRQTVSPRVKKRRVAVVAGIVAVSAVLAGCATAATSTGATGDRPQPAVSVEPAAVSTVTALEPASGSVSGGTTVSVTGAGLKKATAVTVGGVPATDVVVKDDSSLTFVAPASVNYTAAAADVVVLEGETPIGSPSPFTYAVETGVDAQLSYAMAHWSNYNEAEWGNLNPVGGDCANFVSQTLIQRGWTQSDAWHNEGAGADWTPTWGYVPAMDDWFASSKGPEVTRLSLEQRDQVKVGDVAMFDWNKNETPDHVMIVSKVFTEGGKTVIQLVGHNKDFDYRDLDNTITVEHPGGNAWFWSIPA</sequence>
<dbReference type="SUPFAM" id="SSF54001">
    <property type="entry name" value="Cysteine proteinases"/>
    <property type="match status" value="1"/>
</dbReference>
<gene>
    <name evidence="4" type="ORF">D9V28_15785</name>
</gene>
<evidence type="ECO:0008006" key="6">
    <source>
        <dbReference type="Google" id="ProtNLM"/>
    </source>
</evidence>
<feature type="domain" description="IPT/TIG" evidence="2">
    <location>
        <begin position="60"/>
        <end position="142"/>
    </location>
</feature>
<dbReference type="EMBL" id="RCWJ01000005">
    <property type="protein sequence ID" value="RLQ81192.1"/>
    <property type="molecule type" value="Genomic_DNA"/>
</dbReference>
<organism evidence="4 5">
    <name type="scientific">Mycetocola zhadangensis</name>
    <dbReference type="NCBI Taxonomy" id="1164595"/>
    <lineage>
        <taxon>Bacteria</taxon>
        <taxon>Bacillati</taxon>
        <taxon>Actinomycetota</taxon>
        <taxon>Actinomycetes</taxon>
        <taxon>Micrococcales</taxon>
        <taxon>Microbacteriaceae</taxon>
        <taxon>Mycetocola</taxon>
    </lineage>
</organism>
<dbReference type="InterPro" id="IPR024301">
    <property type="entry name" value="Amidase_6"/>
</dbReference>